<dbReference type="KEGG" id="dpx:DAPPUDRAFT_258624"/>
<name>E9HFQ1_DAPPU</name>
<evidence type="ECO:0000256" key="1">
    <source>
        <dbReference type="SAM" id="MobiDB-lite"/>
    </source>
</evidence>
<evidence type="ECO:0000313" key="3">
    <source>
        <dbReference type="Proteomes" id="UP000000305"/>
    </source>
</evidence>
<gene>
    <name evidence="2" type="ORF">DAPPUDRAFT_258624</name>
</gene>
<dbReference type="AlphaFoldDB" id="E9HFQ1"/>
<feature type="compositionally biased region" description="Polar residues" evidence="1">
    <location>
        <begin position="128"/>
        <end position="142"/>
    </location>
</feature>
<reference evidence="2 3" key="1">
    <citation type="journal article" date="2011" name="Science">
        <title>The ecoresponsive genome of Daphnia pulex.</title>
        <authorList>
            <person name="Colbourne J.K."/>
            <person name="Pfrender M.E."/>
            <person name="Gilbert D."/>
            <person name="Thomas W.K."/>
            <person name="Tucker A."/>
            <person name="Oakley T.H."/>
            <person name="Tokishita S."/>
            <person name="Aerts A."/>
            <person name="Arnold G.J."/>
            <person name="Basu M.K."/>
            <person name="Bauer D.J."/>
            <person name="Caceres C.E."/>
            <person name="Carmel L."/>
            <person name="Casola C."/>
            <person name="Choi J.H."/>
            <person name="Detter J.C."/>
            <person name="Dong Q."/>
            <person name="Dusheyko S."/>
            <person name="Eads B.D."/>
            <person name="Frohlich T."/>
            <person name="Geiler-Samerotte K.A."/>
            <person name="Gerlach D."/>
            <person name="Hatcher P."/>
            <person name="Jogdeo S."/>
            <person name="Krijgsveld J."/>
            <person name="Kriventseva E.V."/>
            <person name="Kultz D."/>
            <person name="Laforsch C."/>
            <person name="Lindquist E."/>
            <person name="Lopez J."/>
            <person name="Manak J.R."/>
            <person name="Muller J."/>
            <person name="Pangilinan J."/>
            <person name="Patwardhan R.P."/>
            <person name="Pitluck S."/>
            <person name="Pritham E.J."/>
            <person name="Rechtsteiner A."/>
            <person name="Rho M."/>
            <person name="Rogozin I.B."/>
            <person name="Sakarya O."/>
            <person name="Salamov A."/>
            <person name="Schaack S."/>
            <person name="Shapiro H."/>
            <person name="Shiga Y."/>
            <person name="Skalitzky C."/>
            <person name="Smith Z."/>
            <person name="Souvorov A."/>
            <person name="Sung W."/>
            <person name="Tang Z."/>
            <person name="Tsuchiya D."/>
            <person name="Tu H."/>
            <person name="Vos H."/>
            <person name="Wang M."/>
            <person name="Wolf Y.I."/>
            <person name="Yamagata H."/>
            <person name="Yamada T."/>
            <person name="Ye Y."/>
            <person name="Shaw J.R."/>
            <person name="Andrews J."/>
            <person name="Crease T.J."/>
            <person name="Tang H."/>
            <person name="Lucas S.M."/>
            <person name="Robertson H.M."/>
            <person name="Bork P."/>
            <person name="Koonin E.V."/>
            <person name="Zdobnov E.M."/>
            <person name="Grigoriev I.V."/>
            <person name="Lynch M."/>
            <person name="Boore J.L."/>
        </authorList>
    </citation>
    <scope>NUCLEOTIDE SEQUENCE [LARGE SCALE GENOMIC DNA]</scope>
</reference>
<keyword evidence="3" id="KW-1185">Reference proteome</keyword>
<sequence length="160" mass="18231">MFDTPRGAPDCHSICNATALTLPVTRSVVIRQVLHLLNYSLFGHRAYCTKLPRKRNSPISRAIQAAGHEARRNEKREAQIAERREVEARFVAENQKEARDAAERKKAAIEEAERIFRQLLAEKKKTPVQPSSSQQLATTPNSRDQEDEFILQISEEVPEQ</sequence>
<feature type="region of interest" description="Disordered" evidence="1">
    <location>
        <begin position="121"/>
        <end position="160"/>
    </location>
</feature>
<dbReference type="InParanoid" id="E9HFQ1"/>
<protein>
    <submittedName>
        <fullName evidence="2">Uncharacterized protein</fullName>
    </submittedName>
</protein>
<dbReference type="EMBL" id="GL732637">
    <property type="protein sequence ID" value="EFX69430.1"/>
    <property type="molecule type" value="Genomic_DNA"/>
</dbReference>
<dbReference type="HOGENOM" id="CLU_1653868_0_0_1"/>
<organism evidence="2 3">
    <name type="scientific">Daphnia pulex</name>
    <name type="common">Water flea</name>
    <dbReference type="NCBI Taxonomy" id="6669"/>
    <lineage>
        <taxon>Eukaryota</taxon>
        <taxon>Metazoa</taxon>
        <taxon>Ecdysozoa</taxon>
        <taxon>Arthropoda</taxon>
        <taxon>Crustacea</taxon>
        <taxon>Branchiopoda</taxon>
        <taxon>Diplostraca</taxon>
        <taxon>Cladocera</taxon>
        <taxon>Anomopoda</taxon>
        <taxon>Daphniidae</taxon>
        <taxon>Daphnia</taxon>
    </lineage>
</organism>
<accession>E9HFQ1</accession>
<evidence type="ECO:0000313" key="2">
    <source>
        <dbReference type="EMBL" id="EFX69430.1"/>
    </source>
</evidence>
<proteinExistence type="predicted"/>
<dbReference type="Proteomes" id="UP000000305">
    <property type="component" value="Unassembled WGS sequence"/>
</dbReference>